<proteinExistence type="predicted"/>
<comment type="subcellular location">
    <subcellularLocation>
        <location evidence="1">Cytoplasm</location>
    </subcellularLocation>
</comment>
<dbReference type="Proteomes" id="UP001180020">
    <property type="component" value="Unassembled WGS sequence"/>
</dbReference>
<accession>A0AAV9CXK4</accession>
<dbReference type="AlphaFoldDB" id="A0AAV9CXK4"/>
<feature type="domain" description="PXA" evidence="6">
    <location>
        <begin position="105"/>
        <end position="288"/>
    </location>
</feature>
<dbReference type="InterPro" id="IPR036871">
    <property type="entry name" value="PX_dom_sf"/>
</dbReference>
<dbReference type="SMART" id="SM00313">
    <property type="entry name" value="PXA"/>
    <property type="match status" value="1"/>
</dbReference>
<feature type="transmembrane region" description="Helical" evidence="4">
    <location>
        <begin position="16"/>
        <end position="33"/>
    </location>
</feature>
<evidence type="ECO:0000256" key="4">
    <source>
        <dbReference type="SAM" id="Phobius"/>
    </source>
</evidence>
<feature type="region of interest" description="Disordered" evidence="3">
    <location>
        <begin position="293"/>
        <end position="327"/>
    </location>
</feature>
<reference evidence="7" key="2">
    <citation type="submission" date="2023-06" db="EMBL/GenBank/DDBJ databases">
        <authorList>
            <person name="Ma L."/>
            <person name="Liu K.-W."/>
            <person name="Li Z."/>
            <person name="Hsiao Y.-Y."/>
            <person name="Qi Y."/>
            <person name="Fu T."/>
            <person name="Tang G."/>
            <person name="Zhang D."/>
            <person name="Sun W.-H."/>
            <person name="Liu D.-K."/>
            <person name="Li Y."/>
            <person name="Chen G.-Z."/>
            <person name="Liu X.-D."/>
            <person name="Liao X.-Y."/>
            <person name="Jiang Y.-T."/>
            <person name="Yu X."/>
            <person name="Hao Y."/>
            <person name="Huang J."/>
            <person name="Zhao X.-W."/>
            <person name="Ke S."/>
            <person name="Chen Y.-Y."/>
            <person name="Wu W.-L."/>
            <person name="Hsu J.-L."/>
            <person name="Lin Y.-F."/>
            <person name="Huang M.-D."/>
            <person name="Li C.-Y."/>
            <person name="Huang L."/>
            <person name="Wang Z.-W."/>
            <person name="Zhao X."/>
            <person name="Zhong W.-Y."/>
            <person name="Peng D.-H."/>
            <person name="Ahmad S."/>
            <person name="Lan S."/>
            <person name="Zhang J.-S."/>
            <person name="Tsai W.-C."/>
            <person name="Van De Peer Y."/>
            <person name="Liu Z.-J."/>
        </authorList>
    </citation>
    <scope>NUCLEOTIDE SEQUENCE</scope>
    <source>
        <strain evidence="7">CP</strain>
        <tissue evidence="7">Leaves</tissue>
    </source>
</reference>
<reference evidence="7" key="1">
    <citation type="journal article" date="2023" name="Nat. Commun.">
        <title>Diploid and tetraploid genomes of Acorus and the evolution of monocots.</title>
        <authorList>
            <person name="Ma L."/>
            <person name="Liu K.W."/>
            <person name="Li Z."/>
            <person name="Hsiao Y.Y."/>
            <person name="Qi Y."/>
            <person name="Fu T."/>
            <person name="Tang G.D."/>
            <person name="Zhang D."/>
            <person name="Sun W.H."/>
            <person name="Liu D.K."/>
            <person name="Li Y."/>
            <person name="Chen G.Z."/>
            <person name="Liu X.D."/>
            <person name="Liao X.Y."/>
            <person name="Jiang Y.T."/>
            <person name="Yu X."/>
            <person name="Hao Y."/>
            <person name="Huang J."/>
            <person name="Zhao X.W."/>
            <person name="Ke S."/>
            <person name="Chen Y.Y."/>
            <person name="Wu W.L."/>
            <person name="Hsu J.L."/>
            <person name="Lin Y.F."/>
            <person name="Huang M.D."/>
            <person name="Li C.Y."/>
            <person name="Huang L."/>
            <person name="Wang Z.W."/>
            <person name="Zhao X."/>
            <person name="Zhong W.Y."/>
            <person name="Peng D.H."/>
            <person name="Ahmad S."/>
            <person name="Lan S."/>
            <person name="Zhang J.S."/>
            <person name="Tsai W.C."/>
            <person name="Van de Peer Y."/>
            <person name="Liu Z.J."/>
        </authorList>
    </citation>
    <scope>NUCLEOTIDE SEQUENCE</scope>
    <source>
        <strain evidence="7">CP</strain>
    </source>
</reference>
<gene>
    <name evidence="7" type="ORF">QJS10_CPB17g02544</name>
</gene>
<dbReference type="SMART" id="SM00312">
    <property type="entry name" value="PX"/>
    <property type="match status" value="1"/>
</dbReference>
<keyword evidence="2" id="KW-0963">Cytoplasm</keyword>
<name>A0AAV9CXK4_ACOCL</name>
<keyword evidence="4" id="KW-1133">Transmembrane helix</keyword>
<keyword evidence="4" id="KW-0472">Membrane</keyword>
<dbReference type="GO" id="GO:0035091">
    <property type="term" value="F:phosphatidylinositol binding"/>
    <property type="evidence" value="ECO:0007669"/>
    <property type="project" value="InterPro"/>
</dbReference>
<feature type="domain" description="PX" evidence="5">
    <location>
        <begin position="562"/>
        <end position="674"/>
    </location>
</feature>
<sequence>MRAMETLRDLLEEAKVRTLYWALCIFGIAYFLSHTSNSMWANIPISILVLVALRFLSYEVELRWRVRPVYRPTYLSHLMKKQLSLNDPRLSTAPPVTRWKRKIGSPQVEAAMDDFINKLLQDFMVDLWYSSITPDKEAPEQIRALILDVLGEISGRVKEINLLDLLTSDMVELVGRHLDLFRRHQSSIGVDVMGILSSEERDERLKHHLIASKELHPALLSSDCEYKVLQRLVGGVIAVVLRPREAQCPLVRCFCRELLTCLVVQPLLNLASPMYINELIEYLFLTAKDEQGRPTSANNTFHDQPVSVGNNQNSEPESKRVDASTNQSKNLPLVKIDTTEHGQQHMPEADSLIRAQPKSADWARVLEASQQRRTQVLAPENLENLWTKGRNYKKKNARIPKAGVSSRSANAASGAISQLARVGVVDKNLPTRAEGTRTEDDSLASEMHGVNLKSEVGELVVQTNFSEELIREPSLEGRQYADEWEEGSNIVVKSSKNHIKRSSSTSALTILPDIGKNIVDRSSDAKSLNMLHNPNYIKYKEEQNVRSGSEFISHSEGSLHIPKLKCRVVGAYFEKIGSKSFAVYSIAVSDAENKTWFVKRRYRNFERLHRHLKDIPNYTLHLPPKRFLSSSIDDYFVHQRCILLDKYLQDLLSIANVAEQHEVWDFFSISSKNYSFGKSASVMKTLAVNVDDAMDDIVRQFKGVSDGLLRKVSGSPSTYAASSITERRMALSWNEEDTNKHSQSNSSIGTSHSLSDEEEGDKDETHNGVDAEKLVNGWHSDNELNSRGFPPRVVIRHEEFESPSAKPNKQAEVKFGEPHPEWHLPANSKVTSNILEDPVGVPPEWTPPNVSVPLLNLVDNIFQLNRRGWLRRQVFWISKQILQLVMEDAIDDWLLRQIHQLRREDIIAHAIRWIQDVLWPNGTFFIDLESRKGKVGDYEFGQRRTKSSVGDEVSKSGSFELHLEAARRASEVKKMIIGGAPTTLVSLIGNKQYQRCANDIYYFLQSTVCIKQLTYGMLELLLVSIFPELHDLVLDIHNNPSPTSAQ</sequence>
<dbReference type="PANTHER" id="PTHR22999">
    <property type="entry name" value="PX SERINE/THREONINE KINASE PXK"/>
    <property type="match status" value="1"/>
</dbReference>
<protein>
    <submittedName>
        <fullName evidence="7">Uncharacterized protein</fullName>
    </submittedName>
</protein>
<evidence type="ECO:0000256" key="2">
    <source>
        <dbReference type="ARBA" id="ARBA00022490"/>
    </source>
</evidence>
<feature type="region of interest" description="Disordered" evidence="3">
    <location>
        <begin position="735"/>
        <end position="768"/>
    </location>
</feature>
<dbReference type="EMBL" id="JAUJYO010000017">
    <property type="protein sequence ID" value="KAK1293281.1"/>
    <property type="molecule type" value="Genomic_DNA"/>
</dbReference>
<dbReference type="InterPro" id="IPR013937">
    <property type="entry name" value="Sorting_nexin_C"/>
</dbReference>
<dbReference type="InterPro" id="IPR003114">
    <property type="entry name" value="Phox_assoc"/>
</dbReference>
<dbReference type="CDD" id="cd06872">
    <property type="entry name" value="PX_SNX19_like_plant"/>
    <property type="match status" value="1"/>
</dbReference>
<comment type="caution">
    <text evidence="7">The sequence shown here is derived from an EMBL/GenBank/DDBJ whole genome shotgun (WGS) entry which is preliminary data.</text>
</comment>
<evidence type="ECO:0000256" key="3">
    <source>
        <dbReference type="SAM" id="MobiDB-lite"/>
    </source>
</evidence>
<dbReference type="PROSITE" id="PS50195">
    <property type="entry name" value="PX"/>
    <property type="match status" value="1"/>
</dbReference>
<dbReference type="Gene3D" id="3.30.1520.10">
    <property type="entry name" value="Phox-like domain"/>
    <property type="match status" value="1"/>
</dbReference>
<evidence type="ECO:0000313" key="7">
    <source>
        <dbReference type="EMBL" id="KAK1293281.1"/>
    </source>
</evidence>
<evidence type="ECO:0000259" key="5">
    <source>
        <dbReference type="PROSITE" id="PS50195"/>
    </source>
</evidence>
<dbReference type="Pfam" id="PF00787">
    <property type="entry name" value="PX"/>
    <property type="match status" value="1"/>
</dbReference>
<feature type="compositionally biased region" description="Polar residues" evidence="3">
    <location>
        <begin position="741"/>
        <end position="753"/>
    </location>
</feature>
<dbReference type="InterPro" id="IPR001683">
    <property type="entry name" value="PX_dom"/>
</dbReference>
<dbReference type="InterPro" id="IPR051837">
    <property type="entry name" value="SortingNexin/PXDomain-PKLike"/>
</dbReference>
<feature type="compositionally biased region" description="Polar residues" evidence="3">
    <location>
        <begin position="293"/>
        <end position="315"/>
    </location>
</feature>
<dbReference type="SUPFAM" id="SSF64268">
    <property type="entry name" value="PX domain"/>
    <property type="match status" value="1"/>
</dbReference>
<keyword evidence="8" id="KW-1185">Reference proteome</keyword>
<keyword evidence="4" id="KW-0812">Transmembrane</keyword>
<evidence type="ECO:0000256" key="1">
    <source>
        <dbReference type="ARBA" id="ARBA00004496"/>
    </source>
</evidence>
<dbReference type="Pfam" id="PF08628">
    <property type="entry name" value="Nexin_C"/>
    <property type="match status" value="1"/>
</dbReference>
<dbReference type="GO" id="GO:0016020">
    <property type="term" value="C:membrane"/>
    <property type="evidence" value="ECO:0007669"/>
    <property type="project" value="UniProtKB-ARBA"/>
</dbReference>
<evidence type="ECO:0000313" key="8">
    <source>
        <dbReference type="Proteomes" id="UP001180020"/>
    </source>
</evidence>
<dbReference type="PANTHER" id="PTHR22999:SF23">
    <property type="entry name" value="SORTING NEXIN-16"/>
    <property type="match status" value="1"/>
</dbReference>
<dbReference type="Pfam" id="PF02194">
    <property type="entry name" value="PXA"/>
    <property type="match status" value="1"/>
</dbReference>
<evidence type="ECO:0000259" key="6">
    <source>
        <dbReference type="PROSITE" id="PS51207"/>
    </source>
</evidence>
<dbReference type="PROSITE" id="PS51207">
    <property type="entry name" value="PXA"/>
    <property type="match status" value="1"/>
</dbReference>
<dbReference type="GO" id="GO:0005768">
    <property type="term" value="C:endosome"/>
    <property type="evidence" value="ECO:0007669"/>
    <property type="project" value="UniProtKB-ARBA"/>
</dbReference>
<organism evidence="7 8">
    <name type="scientific">Acorus calamus</name>
    <name type="common">Sweet flag</name>
    <dbReference type="NCBI Taxonomy" id="4465"/>
    <lineage>
        <taxon>Eukaryota</taxon>
        <taxon>Viridiplantae</taxon>
        <taxon>Streptophyta</taxon>
        <taxon>Embryophyta</taxon>
        <taxon>Tracheophyta</taxon>
        <taxon>Spermatophyta</taxon>
        <taxon>Magnoliopsida</taxon>
        <taxon>Liliopsida</taxon>
        <taxon>Acoraceae</taxon>
        <taxon>Acorus</taxon>
    </lineage>
</organism>